<dbReference type="InterPro" id="IPR017871">
    <property type="entry name" value="ABC_transporter-like_CS"/>
</dbReference>
<dbReference type="GO" id="GO:0005524">
    <property type="term" value="F:ATP binding"/>
    <property type="evidence" value="ECO:0007669"/>
    <property type="project" value="UniProtKB-KW"/>
</dbReference>
<dbReference type="CDD" id="cd03221">
    <property type="entry name" value="ABCF_EF-3"/>
    <property type="match status" value="2"/>
</dbReference>
<dbReference type="InterPro" id="IPR050611">
    <property type="entry name" value="ABCF"/>
</dbReference>
<dbReference type="PANTHER" id="PTHR19211">
    <property type="entry name" value="ATP-BINDING TRANSPORT PROTEIN-RELATED"/>
    <property type="match status" value="1"/>
</dbReference>
<dbReference type="PROSITE" id="PS00211">
    <property type="entry name" value="ABC_TRANSPORTER_1"/>
    <property type="match status" value="1"/>
</dbReference>
<dbReference type="InterPro" id="IPR003593">
    <property type="entry name" value="AAA+_ATPase"/>
</dbReference>
<evidence type="ECO:0000256" key="4">
    <source>
        <dbReference type="SAM" id="MobiDB-lite"/>
    </source>
</evidence>
<keyword evidence="3 6" id="KW-0067">ATP-binding</keyword>
<evidence type="ECO:0000256" key="1">
    <source>
        <dbReference type="ARBA" id="ARBA00022737"/>
    </source>
</evidence>
<evidence type="ECO:0000256" key="3">
    <source>
        <dbReference type="ARBA" id="ARBA00022840"/>
    </source>
</evidence>
<reference evidence="6 7" key="1">
    <citation type="journal article" date="2020" name="Sci. Rep.">
        <title>A novel cyanobacterial geosmin producer, revising GeoA distribution and dispersion patterns in Bacteria.</title>
        <authorList>
            <person name="Churro C."/>
            <person name="Semedo-Aguiar A.P."/>
            <person name="Silva A.D."/>
            <person name="Pereira-Leal J.B."/>
            <person name="Leite R.B."/>
        </authorList>
    </citation>
    <scope>NUCLEOTIDE SEQUENCE [LARGE SCALE GENOMIC DNA]</scope>
    <source>
        <strain evidence="6 7">IPMA8</strain>
    </source>
</reference>
<protein>
    <submittedName>
        <fullName evidence="6">ABC transporter ATP-binding protein YbiT</fullName>
    </submittedName>
</protein>
<sequence length="536" mass="59402">MQKKAILNAANLTCEVAPTRTLFADITVAIHEGSRIGLVGRNGSGKSTLLKLLAGQLIPQIGTVARTGSIYYLPQVSTLNLSASNELVLDWIASHSDEWWTVTTLLEEKFPSEVSLSQPLSTVSGGELTKLWLAIALSKQPDILLLDESTNHLDLLTLEQLQTALQEFSGAFVIVSHKPFFLDRTVDTIWELTPAELKVYGGNYSFYRSQKETEHQAALRAHEVARKELKRAKTSAAHEQQRAVQSRQQGRKRADSIPKILAGALKRQAEVTAGIAKKKHELAVEKATNQVTATKIKTTKTTRVKLEECSHKHKNLIDIQGADLRLGARRLIKNIQLHVSSDSRIAIAGKNGSGKSCLAQAILGMERTPAILEAGEIAIKSAIKGVYLDQSYEMVDRSRTVLENMQMANPNLDYQLLRQQLGNFLFFNDEVNKPASALSGGELARLGLAAIGISQIDWLILDEPTNNLDLETVNQIVDGVNEFQSALWVISHDLDFLSRIGITQAYQLHNGQLQPLIHQPHELQRYHQELLEMQMS</sequence>
<feature type="domain" description="ABC transporter" evidence="5">
    <location>
        <begin position="7"/>
        <end position="219"/>
    </location>
</feature>
<dbReference type="Proteomes" id="UP000702425">
    <property type="component" value="Unassembled WGS sequence"/>
</dbReference>
<evidence type="ECO:0000259" key="5">
    <source>
        <dbReference type="PROSITE" id="PS50893"/>
    </source>
</evidence>
<accession>A0ABX2CVS7</accession>
<proteinExistence type="predicted"/>
<feature type="region of interest" description="Disordered" evidence="4">
    <location>
        <begin position="232"/>
        <end position="252"/>
    </location>
</feature>
<keyword evidence="2" id="KW-0547">Nucleotide-binding</keyword>
<dbReference type="SMART" id="SM00382">
    <property type="entry name" value="AAA"/>
    <property type="match status" value="2"/>
</dbReference>
<keyword evidence="7" id="KW-1185">Reference proteome</keyword>
<gene>
    <name evidence="6" type="primary">ybiT</name>
    <name evidence="6" type="ORF">E5S67_01946</name>
</gene>
<dbReference type="Gene3D" id="3.40.50.300">
    <property type="entry name" value="P-loop containing nucleotide triphosphate hydrolases"/>
    <property type="match status" value="2"/>
</dbReference>
<dbReference type="InterPro" id="IPR003439">
    <property type="entry name" value="ABC_transporter-like_ATP-bd"/>
</dbReference>
<dbReference type="InterPro" id="IPR027417">
    <property type="entry name" value="P-loop_NTPase"/>
</dbReference>
<dbReference type="NCBIfam" id="NF000355">
    <property type="entry name" value="ribo_prot_ABC_F"/>
    <property type="match status" value="1"/>
</dbReference>
<dbReference type="Pfam" id="PF00005">
    <property type="entry name" value="ABC_tran"/>
    <property type="match status" value="2"/>
</dbReference>
<comment type="caution">
    <text evidence="6">The sequence shown here is derived from an EMBL/GenBank/DDBJ whole genome shotgun (WGS) entry which is preliminary data.</text>
</comment>
<evidence type="ECO:0000313" key="6">
    <source>
        <dbReference type="EMBL" id="NQE34223.1"/>
    </source>
</evidence>
<name>A0ABX2CVS7_9CYAN</name>
<feature type="domain" description="ABC transporter" evidence="5">
    <location>
        <begin position="314"/>
        <end position="535"/>
    </location>
</feature>
<evidence type="ECO:0000256" key="2">
    <source>
        <dbReference type="ARBA" id="ARBA00022741"/>
    </source>
</evidence>
<dbReference type="EMBL" id="SRRZ01000027">
    <property type="protein sequence ID" value="NQE34223.1"/>
    <property type="molecule type" value="Genomic_DNA"/>
</dbReference>
<keyword evidence="1" id="KW-0677">Repeat</keyword>
<dbReference type="RefSeq" id="WP_172186838.1">
    <property type="nucleotide sequence ID" value="NZ_CAWPPK010000190.1"/>
</dbReference>
<organism evidence="6 7">
    <name type="scientific">Microcoleus asticus IPMA8</name>
    <dbReference type="NCBI Taxonomy" id="2563858"/>
    <lineage>
        <taxon>Bacteria</taxon>
        <taxon>Bacillati</taxon>
        <taxon>Cyanobacteriota</taxon>
        <taxon>Cyanophyceae</taxon>
        <taxon>Oscillatoriophycideae</taxon>
        <taxon>Oscillatoriales</taxon>
        <taxon>Microcoleaceae</taxon>
        <taxon>Microcoleus</taxon>
        <taxon>Microcoleus asticus</taxon>
    </lineage>
</organism>
<dbReference type="PROSITE" id="PS50893">
    <property type="entry name" value="ABC_TRANSPORTER_2"/>
    <property type="match status" value="2"/>
</dbReference>
<dbReference type="PANTHER" id="PTHR19211:SF6">
    <property type="entry name" value="BLL7188 PROTEIN"/>
    <property type="match status" value="1"/>
</dbReference>
<dbReference type="SUPFAM" id="SSF52540">
    <property type="entry name" value="P-loop containing nucleoside triphosphate hydrolases"/>
    <property type="match status" value="2"/>
</dbReference>
<evidence type="ECO:0000313" key="7">
    <source>
        <dbReference type="Proteomes" id="UP000702425"/>
    </source>
</evidence>